<dbReference type="InterPro" id="IPR008990">
    <property type="entry name" value="Elect_transpt_acc-like_dom_sf"/>
</dbReference>
<dbReference type="EMBL" id="BSOW01000058">
    <property type="protein sequence ID" value="GLR91930.1"/>
    <property type="molecule type" value="Genomic_DNA"/>
</dbReference>
<evidence type="ECO:0000256" key="5">
    <source>
        <dbReference type="PIRNR" id="PIRNR001427"/>
    </source>
</evidence>
<dbReference type="EC" id="4.2.1.84" evidence="5"/>
<dbReference type="Pfam" id="PF02211">
    <property type="entry name" value="NHase_beta_C"/>
    <property type="match status" value="1"/>
</dbReference>
<dbReference type="InterPro" id="IPR042262">
    <property type="entry name" value="CN_hydtase_beta_C"/>
</dbReference>
<dbReference type="Gene3D" id="2.30.30.50">
    <property type="match status" value="1"/>
</dbReference>
<organism evidence="9 10">
    <name type="scientific">Bradyrhizobium iriomotense</name>
    <dbReference type="NCBI Taxonomy" id="441950"/>
    <lineage>
        <taxon>Bacteria</taxon>
        <taxon>Pseudomonadati</taxon>
        <taxon>Pseudomonadota</taxon>
        <taxon>Alphaproteobacteria</taxon>
        <taxon>Hyphomicrobiales</taxon>
        <taxon>Nitrobacteraceae</taxon>
        <taxon>Bradyrhizobium</taxon>
    </lineage>
</organism>
<comment type="caution">
    <text evidence="9">The sequence shown here is derived from an EMBL/GenBank/DDBJ whole genome shotgun (WGS) entry which is preliminary data.</text>
</comment>
<evidence type="ECO:0000259" key="8">
    <source>
        <dbReference type="Pfam" id="PF21006"/>
    </source>
</evidence>
<dbReference type="InterPro" id="IPR049054">
    <property type="entry name" value="CN_hydtase_beta-like_N"/>
</dbReference>
<proteinExistence type="inferred from homology"/>
<dbReference type="InterPro" id="IPR003168">
    <property type="entry name" value="Nitrile_hydratase_bsu"/>
</dbReference>
<dbReference type="InterPro" id="IPR024690">
    <property type="entry name" value="CN_hydtase_beta_dom_C"/>
</dbReference>
<comment type="function">
    <text evidence="1 5">NHase catalyzes the hydration of various nitrile compounds to the corresponding amides.</text>
</comment>
<gene>
    <name evidence="9" type="primary">nthB</name>
    <name evidence="9" type="ORF">GCM10007857_86480</name>
</gene>
<protein>
    <recommendedName>
        <fullName evidence="5">Nitrile hydratase subunit beta</fullName>
        <shortName evidence="5">NHase</shortName>
        <ecNumber evidence="5">4.2.1.84</ecNumber>
    </recommendedName>
</protein>
<keyword evidence="3 5" id="KW-0456">Lyase</keyword>
<evidence type="ECO:0000259" key="7">
    <source>
        <dbReference type="Pfam" id="PF02211"/>
    </source>
</evidence>
<comment type="similarity">
    <text evidence="2 5">Belongs to the nitrile hydratase subunit beta family.</text>
</comment>
<evidence type="ECO:0000256" key="1">
    <source>
        <dbReference type="ARBA" id="ARBA00004042"/>
    </source>
</evidence>
<evidence type="ECO:0000256" key="3">
    <source>
        <dbReference type="ARBA" id="ARBA00023239"/>
    </source>
</evidence>
<dbReference type="Proteomes" id="UP001156905">
    <property type="component" value="Unassembled WGS sequence"/>
</dbReference>
<evidence type="ECO:0000313" key="10">
    <source>
        <dbReference type="Proteomes" id="UP001156905"/>
    </source>
</evidence>
<dbReference type="SUPFAM" id="SSF50090">
    <property type="entry name" value="Electron transport accessory proteins"/>
    <property type="match status" value="1"/>
</dbReference>
<name>A0ABQ6BG67_9BRAD</name>
<dbReference type="NCBIfam" id="TIGR03888">
    <property type="entry name" value="nitrile_beta"/>
    <property type="match status" value="1"/>
</dbReference>
<evidence type="ECO:0000313" key="9">
    <source>
        <dbReference type="EMBL" id="GLR91930.1"/>
    </source>
</evidence>
<comment type="catalytic activity">
    <reaction evidence="4 5">
        <text>an aliphatic primary amide = an aliphatic nitrile + H2O</text>
        <dbReference type="Rhea" id="RHEA:12673"/>
        <dbReference type="ChEBI" id="CHEBI:15377"/>
        <dbReference type="ChEBI" id="CHEBI:65285"/>
        <dbReference type="ChEBI" id="CHEBI:80291"/>
        <dbReference type="EC" id="4.2.1.84"/>
    </reaction>
</comment>
<dbReference type="PIRSF" id="PIRSF001427">
    <property type="entry name" value="NHase_beta"/>
    <property type="match status" value="1"/>
</dbReference>
<feature type="domain" description="Nitrile hydratase beta subunit" evidence="7">
    <location>
        <begin position="123"/>
        <end position="217"/>
    </location>
</feature>
<dbReference type="Pfam" id="PF21006">
    <property type="entry name" value="NHase_beta_N"/>
    <property type="match status" value="1"/>
</dbReference>
<feature type="region of interest" description="Disordered" evidence="6">
    <location>
        <begin position="1"/>
        <end position="21"/>
    </location>
</feature>
<reference evidence="10" key="1">
    <citation type="journal article" date="2019" name="Int. J. Syst. Evol. Microbiol.">
        <title>The Global Catalogue of Microorganisms (GCM) 10K type strain sequencing project: providing services to taxonomists for standard genome sequencing and annotation.</title>
        <authorList>
            <consortium name="The Broad Institute Genomics Platform"/>
            <consortium name="The Broad Institute Genome Sequencing Center for Infectious Disease"/>
            <person name="Wu L."/>
            <person name="Ma J."/>
        </authorList>
    </citation>
    <scope>NUCLEOTIDE SEQUENCE [LARGE SCALE GENOMIC DNA]</scope>
    <source>
        <strain evidence="10">NBRC 102520</strain>
    </source>
</reference>
<accession>A0ABQ6BG67</accession>
<dbReference type="RefSeq" id="WP_284275731.1">
    <property type="nucleotide sequence ID" value="NZ_BSOW01000058.1"/>
</dbReference>
<sequence length="219" mass="24403">MNGVHDMGGMDGFGKVEPEPNEPTFHADWEARVLAMVRAMGGAGAFNIDTSRFYRETLAPHVYLSSSYYQKWFLGLEEMLLDKGYIAKEDVAAGHAVTPAKPLRNGKFELGDLERIMVRGKFARPAPAPARFNIGDRVRAKNIHPTTHTRLPRYVRGHVGVVERNHGCQVFPDSAAMELGENPQWLYTVVFEGRDLWGADGDPTSKISIDAFEPYLDPA</sequence>
<evidence type="ECO:0000256" key="4">
    <source>
        <dbReference type="ARBA" id="ARBA00044877"/>
    </source>
</evidence>
<evidence type="ECO:0000256" key="2">
    <source>
        <dbReference type="ARBA" id="ARBA00009098"/>
    </source>
</evidence>
<feature type="domain" description="Nitrile hydratase beta subunit-like N-terminal" evidence="8">
    <location>
        <begin position="1"/>
        <end position="104"/>
    </location>
</feature>
<evidence type="ECO:0000256" key="6">
    <source>
        <dbReference type="SAM" id="MobiDB-lite"/>
    </source>
</evidence>
<keyword evidence="10" id="KW-1185">Reference proteome</keyword>
<dbReference type="Gene3D" id="1.10.472.20">
    <property type="entry name" value="Nitrile hydratase, beta subunit"/>
    <property type="match status" value="1"/>
</dbReference>